<name>A0A1H6DVY3_9GAMM</name>
<dbReference type="Proteomes" id="UP000236745">
    <property type="component" value="Unassembled WGS sequence"/>
</dbReference>
<dbReference type="OrthoDB" id="6396928at2"/>
<dbReference type="RefSeq" id="WP_104006000.1">
    <property type="nucleotide sequence ID" value="NZ_FNVQ01000012.1"/>
</dbReference>
<protein>
    <submittedName>
        <fullName evidence="1">PRTRC system protein B</fullName>
    </submittedName>
</protein>
<reference evidence="1 2" key="1">
    <citation type="submission" date="2016-10" db="EMBL/GenBank/DDBJ databases">
        <authorList>
            <person name="de Groot N.N."/>
        </authorList>
    </citation>
    <scope>NUCLEOTIDE SEQUENCE [LARGE SCALE GENOMIC DNA]</scope>
    <source>
        <strain evidence="1 2">DSM 22012</strain>
    </source>
</reference>
<dbReference type="EMBL" id="FNVQ01000012">
    <property type="protein sequence ID" value="SEG89421.1"/>
    <property type="molecule type" value="Genomic_DNA"/>
</dbReference>
<dbReference type="Pfam" id="PF14460">
    <property type="entry name" value="Prok-E2_D"/>
    <property type="match status" value="1"/>
</dbReference>
<dbReference type="InterPro" id="IPR032787">
    <property type="entry name" value="Prok-E2_D"/>
</dbReference>
<dbReference type="AlphaFoldDB" id="A0A1H6DVY3"/>
<evidence type="ECO:0000313" key="1">
    <source>
        <dbReference type="EMBL" id="SEG89421.1"/>
    </source>
</evidence>
<accession>A0A1H6DVY3</accession>
<organism evidence="1 2">
    <name type="scientific">Marinobacterium lutimaris</name>
    <dbReference type="NCBI Taxonomy" id="568106"/>
    <lineage>
        <taxon>Bacteria</taxon>
        <taxon>Pseudomonadati</taxon>
        <taxon>Pseudomonadota</taxon>
        <taxon>Gammaproteobacteria</taxon>
        <taxon>Oceanospirillales</taxon>
        <taxon>Oceanospirillaceae</taxon>
        <taxon>Marinobacterium</taxon>
    </lineage>
</organism>
<keyword evidence="2" id="KW-1185">Reference proteome</keyword>
<sequence length="237" mass="26702">MQFDSEGLSDKSIPVLPQVAFVLHGTGPRNADVMTVHDVKDGIFQIGNYVDPEAVITMIQEANSDRPDHKTRLIPENVLVDDAHYLIWFVRSTRRPFHFRHGSGDWHGQVRYPHLLFIADKHQRRLRIFALANSRRPTLEAKLYHAPLFNLNGQGDLCLGSATLPESLSVSTLPGIEAAFFDANGSHQNHQRTLSDPAEKQHKTLIGYWKSKAAADEPVRVSELNPYMTLGEVIHEL</sequence>
<proteinExistence type="predicted"/>
<evidence type="ECO:0000313" key="2">
    <source>
        <dbReference type="Proteomes" id="UP000236745"/>
    </source>
</evidence>
<gene>
    <name evidence="1" type="ORF">SAMN05444390_11216</name>
</gene>